<proteinExistence type="predicted"/>
<dbReference type="EMBL" id="JARBDR010000337">
    <property type="protein sequence ID" value="KAJ8315812.1"/>
    <property type="molecule type" value="Genomic_DNA"/>
</dbReference>
<sequence length="156" mass="17888">MFGLFGTDAMPIHGLISVRPYATNLDDKAKALIDKVKILGQSTQSTSSKHGQKKKKGFDHSGDLEKVKQPIKDEILFGYADLDVWENEPEELKKIFTLEYADGRQRLAHEIHKLEEQFSEVCGPFWTLEKIIAKDTVHVRHLIKHCEERPRVSMNC</sequence>
<name>A0ABQ9FH02_TEGGR</name>
<feature type="region of interest" description="Disordered" evidence="1">
    <location>
        <begin position="43"/>
        <end position="63"/>
    </location>
</feature>
<keyword evidence="3" id="KW-1185">Reference proteome</keyword>
<organism evidence="2 3">
    <name type="scientific">Tegillarca granosa</name>
    <name type="common">Malaysian cockle</name>
    <name type="synonym">Anadara granosa</name>
    <dbReference type="NCBI Taxonomy" id="220873"/>
    <lineage>
        <taxon>Eukaryota</taxon>
        <taxon>Metazoa</taxon>
        <taxon>Spiralia</taxon>
        <taxon>Lophotrochozoa</taxon>
        <taxon>Mollusca</taxon>
        <taxon>Bivalvia</taxon>
        <taxon>Autobranchia</taxon>
        <taxon>Pteriomorphia</taxon>
        <taxon>Arcoida</taxon>
        <taxon>Arcoidea</taxon>
        <taxon>Arcidae</taxon>
        <taxon>Tegillarca</taxon>
    </lineage>
</organism>
<evidence type="ECO:0000256" key="1">
    <source>
        <dbReference type="SAM" id="MobiDB-lite"/>
    </source>
</evidence>
<dbReference type="Proteomes" id="UP001217089">
    <property type="component" value="Unassembled WGS sequence"/>
</dbReference>
<gene>
    <name evidence="2" type="ORF">KUTeg_007962</name>
</gene>
<reference evidence="2 3" key="1">
    <citation type="submission" date="2022-12" db="EMBL/GenBank/DDBJ databases">
        <title>Chromosome-level genome of Tegillarca granosa.</title>
        <authorList>
            <person name="Kim J."/>
        </authorList>
    </citation>
    <scope>NUCLEOTIDE SEQUENCE [LARGE SCALE GENOMIC DNA]</scope>
    <source>
        <strain evidence="2">Teg-2019</strain>
        <tissue evidence="2">Adductor muscle</tissue>
    </source>
</reference>
<evidence type="ECO:0000313" key="2">
    <source>
        <dbReference type="EMBL" id="KAJ8315812.1"/>
    </source>
</evidence>
<protein>
    <submittedName>
        <fullName evidence="2">Uncharacterized protein</fullName>
    </submittedName>
</protein>
<comment type="caution">
    <text evidence="2">The sequence shown here is derived from an EMBL/GenBank/DDBJ whole genome shotgun (WGS) entry which is preliminary data.</text>
</comment>
<accession>A0ABQ9FH02</accession>
<evidence type="ECO:0000313" key="3">
    <source>
        <dbReference type="Proteomes" id="UP001217089"/>
    </source>
</evidence>